<dbReference type="EMBL" id="CP027806">
    <property type="protein sequence ID" value="AXJ01332.1"/>
    <property type="molecule type" value="Genomic_DNA"/>
</dbReference>
<dbReference type="Proteomes" id="UP000254808">
    <property type="component" value="Chromosome"/>
</dbReference>
<dbReference type="Gene3D" id="3.30.2010.10">
    <property type="entry name" value="Metalloproteases ('zincins'), catalytic domain"/>
    <property type="match status" value="1"/>
</dbReference>
<dbReference type="GO" id="GO:0046872">
    <property type="term" value="F:metal ion binding"/>
    <property type="evidence" value="ECO:0007669"/>
    <property type="project" value="UniProtKB-KW"/>
</dbReference>
<keyword evidence="3" id="KW-0479">Metal-binding</keyword>
<name>A0A345ULI0_9BACT</name>
<feature type="domain" description="Peptidase M48" evidence="7">
    <location>
        <begin position="86"/>
        <end position="254"/>
    </location>
</feature>
<evidence type="ECO:0000313" key="8">
    <source>
        <dbReference type="EMBL" id="AXJ01332.1"/>
    </source>
</evidence>
<keyword evidence="6" id="KW-0482">Metalloprotease</keyword>
<comment type="cofactor">
    <cofactor evidence="1">
        <name>Zn(2+)</name>
        <dbReference type="ChEBI" id="CHEBI:29105"/>
    </cofactor>
</comment>
<dbReference type="Pfam" id="PF01435">
    <property type="entry name" value="Peptidase_M48"/>
    <property type="match status" value="1"/>
</dbReference>
<evidence type="ECO:0000313" key="9">
    <source>
        <dbReference type="Proteomes" id="UP000254808"/>
    </source>
</evidence>
<dbReference type="GO" id="GO:0016020">
    <property type="term" value="C:membrane"/>
    <property type="evidence" value="ECO:0007669"/>
    <property type="project" value="TreeGrafter"/>
</dbReference>
<evidence type="ECO:0000256" key="6">
    <source>
        <dbReference type="ARBA" id="ARBA00023049"/>
    </source>
</evidence>
<dbReference type="InterPro" id="IPR001915">
    <property type="entry name" value="Peptidase_M48"/>
</dbReference>
<evidence type="ECO:0000256" key="3">
    <source>
        <dbReference type="ARBA" id="ARBA00022723"/>
    </source>
</evidence>
<dbReference type="InterPro" id="IPR051156">
    <property type="entry name" value="Mito/Outer_Membr_Metalloprot"/>
</dbReference>
<evidence type="ECO:0000256" key="1">
    <source>
        <dbReference type="ARBA" id="ARBA00001947"/>
    </source>
</evidence>
<evidence type="ECO:0000256" key="4">
    <source>
        <dbReference type="ARBA" id="ARBA00022801"/>
    </source>
</evidence>
<dbReference type="GO" id="GO:0051603">
    <property type="term" value="P:proteolysis involved in protein catabolic process"/>
    <property type="evidence" value="ECO:0007669"/>
    <property type="project" value="TreeGrafter"/>
</dbReference>
<dbReference type="KEGG" id="cprv:CYPRO_2082"/>
<proteinExistence type="predicted"/>
<dbReference type="PANTHER" id="PTHR22726">
    <property type="entry name" value="METALLOENDOPEPTIDASE OMA1"/>
    <property type="match status" value="1"/>
</dbReference>
<reference evidence="8 9" key="1">
    <citation type="submission" date="2018-03" db="EMBL/GenBank/DDBJ databases">
        <title>Phenotypic and genomic properties of Cyclonatronum proteinivorum gen. nov., sp. nov., a haloalkaliphilic bacteroidete from soda lakes possessing Na+-translocating rhodopsin.</title>
        <authorList>
            <person name="Toshchakov S.V."/>
            <person name="Korzhenkov A."/>
            <person name="Samarov N.I."/>
            <person name="Kublanov I.V."/>
            <person name="Muntyan M.S."/>
            <person name="Sorokin D.Y."/>
        </authorList>
    </citation>
    <scope>NUCLEOTIDE SEQUENCE [LARGE SCALE GENOMIC DNA]</scope>
    <source>
        <strain evidence="8 9">Omega</strain>
    </source>
</reference>
<accession>A0A345ULI0</accession>
<keyword evidence="5" id="KW-0862">Zinc</keyword>
<organism evidence="8 9">
    <name type="scientific">Cyclonatronum proteinivorum</name>
    <dbReference type="NCBI Taxonomy" id="1457365"/>
    <lineage>
        <taxon>Bacteria</taxon>
        <taxon>Pseudomonadati</taxon>
        <taxon>Balneolota</taxon>
        <taxon>Balneolia</taxon>
        <taxon>Balneolales</taxon>
        <taxon>Cyclonatronaceae</taxon>
        <taxon>Cyclonatronum</taxon>
    </lineage>
</organism>
<keyword evidence="9" id="KW-1185">Reference proteome</keyword>
<sequence length="495" mass="55220">MRGLFSVVLLVFLLWQTGCVALEQNPVSGTTRAFAFTWEQEIQIGREADQDIVAEFGIYENEELEAYIVELSELILAESHLRRPEASAQFRNTEFTFRLLDSDVVNAFALPGGFVYFTRGLLSHMNNEAQLSVVIGHEIGHVAARHASQRMLQQQIGQLVLVGGAFAGQEIFGVDAESIMNLGGTAAQLLFLSHSRDHERESDRLGVEYAARAGFDASEGAAFFRSLQRLSAQHGGGIPNFMSSHPDPGQREQSMHTLSQQWRDQGFEQTRRNERRFMEMIDGMTIGENPRNGFVRDAMYFHPELAFQYPVPSGWSVQNMPTQVVMFDNDQQAISIFTIEQDASNARAAVDRFTNQEGITVESSGTQNVGNIRGYRAIATATTQDGTALRLMVQGLEHNGQVYRFLNYAPAERYEGFQSAFSQIVSGFQTLTDESILNIQPARLQVVSADRVGPFSSFLPDQLPPGFTAESFAIMNQVELDETITRGQRLKLPRP</sequence>
<protein>
    <submittedName>
        <fullName evidence="8">Zn-dependent protease</fullName>
    </submittedName>
</protein>
<gene>
    <name evidence="8" type="ORF">CYPRO_2082</name>
</gene>
<keyword evidence="2 8" id="KW-0645">Protease</keyword>
<dbReference type="PANTHER" id="PTHR22726:SF1">
    <property type="entry name" value="METALLOENDOPEPTIDASE OMA1, MITOCHONDRIAL"/>
    <property type="match status" value="1"/>
</dbReference>
<evidence type="ECO:0000256" key="2">
    <source>
        <dbReference type="ARBA" id="ARBA00022670"/>
    </source>
</evidence>
<dbReference type="AlphaFoldDB" id="A0A345ULI0"/>
<evidence type="ECO:0000256" key="5">
    <source>
        <dbReference type="ARBA" id="ARBA00022833"/>
    </source>
</evidence>
<dbReference type="GO" id="GO:0004222">
    <property type="term" value="F:metalloendopeptidase activity"/>
    <property type="evidence" value="ECO:0007669"/>
    <property type="project" value="InterPro"/>
</dbReference>
<evidence type="ECO:0000259" key="7">
    <source>
        <dbReference type="Pfam" id="PF01435"/>
    </source>
</evidence>
<keyword evidence="4" id="KW-0378">Hydrolase</keyword>